<evidence type="ECO:0000256" key="1">
    <source>
        <dbReference type="SAM" id="MobiDB-lite"/>
    </source>
</evidence>
<evidence type="ECO:0000313" key="3">
    <source>
        <dbReference type="Proteomes" id="UP000499080"/>
    </source>
</evidence>
<dbReference type="EMBL" id="BGPR01000063">
    <property type="protein sequence ID" value="GBL89193.1"/>
    <property type="molecule type" value="Genomic_DNA"/>
</dbReference>
<keyword evidence="3" id="KW-1185">Reference proteome</keyword>
<feature type="region of interest" description="Disordered" evidence="1">
    <location>
        <begin position="73"/>
        <end position="99"/>
    </location>
</feature>
<reference evidence="2 3" key="1">
    <citation type="journal article" date="2019" name="Sci. Rep.">
        <title>Orb-weaving spider Araneus ventricosus genome elucidates the spidroin gene catalogue.</title>
        <authorList>
            <person name="Kono N."/>
            <person name="Nakamura H."/>
            <person name="Ohtoshi R."/>
            <person name="Moran D.A.P."/>
            <person name="Shinohara A."/>
            <person name="Yoshida Y."/>
            <person name="Fujiwara M."/>
            <person name="Mori M."/>
            <person name="Tomita M."/>
            <person name="Arakawa K."/>
        </authorList>
    </citation>
    <scope>NUCLEOTIDE SEQUENCE [LARGE SCALE GENOMIC DNA]</scope>
</reference>
<sequence>MAPGQLDSIGSKDGCNMLSTYLRTVRVPFSTTKGDRLSQQIALQTVAPGVTAVCWIGPLTSLPPHTYVQRLSTDHQHSEKRGIRRIPPIRPIQFARDRH</sequence>
<organism evidence="2 3">
    <name type="scientific">Araneus ventricosus</name>
    <name type="common">Orbweaver spider</name>
    <name type="synonym">Epeira ventricosa</name>
    <dbReference type="NCBI Taxonomy" id="182803"/>
    <lineage>
        <taxon>Eukaryota</taxon>
        <taxon>Metazoa</taxon>
        <taxon>Ecdysozoa</taxon>
        <taxon>Arthropoda</taxon>
        <taxon>Chelicerata</taxon>
        <taxon>Arachnida</taxon>
        <taxon>Araneae</taxon>
        <taxon>Araneomorphae</taxon>
        <taxon>Entelegynae</taxon>
        <taxon>Araneoidea</taxon>
        <taxon>Araneidae</taxon>
        <taxon>Araneus</taxon>
    </lineage>
</organism>
<protein>
    <submittedName>
        <fullName evidence="2">Uncharacterized protein</fullName>
    </submittedName>
</protein>
<accession>A0A4Y2BAW9</accession>
<proteinExistence type="predicted"/>
<evidence type="ECO:0000313" key="2">
    <source>
        <dbReference type="EMBL" id="GBL89193.1"/>
    </source>
</evidence>
<gene>
    <name evidence="2" type="ORF">AVEN_255302_1</name>
</gene>
<comment type="caution">
    <text evidence="2">The sequence shown here is derived from an EMBL/GenBank/DDBJ whole genome shotgun (WGS) entry which is preliminary data.</text>
</comment>
<dbReference type="AlphaFoldDB" id="A0A4Y2BAW9"/>
<name>A0A4Y2BAW9_ARAVE</name>
<dbReference type="Proteomes" id="UP000499080">
    <property type="component" value="Unassembled WGS sequence"/>
</dbReference>